<accession>A0ABS1CM71</accession>
<dbReference type="EMBL" id="NRRV01000048">
    <property type="protein sequence ID" value="MBK1632441.1"/>
    <property type="molecule type" value="Genomic_DNA"/>
</dbReference>
<name>A0ABS1CM71_9GAMM</name>
<gene>
    <name evidence="2" type="ORF">CKO31_17180</name>
</gene>
<dbReference type="InterPro" id="IPR049204">
    <property type="entry name" value="DUF6858"/>
</dbReference>
<organism evidence="2 3">
    <name type="scientific">Thiohalocapsa halophila</name>
    <dbReference type="NCBI Taxonomy" id="69359"/>
    <lineage>
        <taxon>Bacteria</taxon>
        <taxon>Pseudomonadati</taxon>
        <taxon>Pseudomonadota</taxon>
        <taxon>Gammaproteobacteria</taxon>
        <taxon>Chromatiales</taxon>
        <taxon>Chromatiaceae</taxon>
        <taxon>Thiohalocapsa</taxon>
    </lineage>
</organism>
<evidence type="ECO:0000313" key="2">
    <source>
        <dbReference type="EMBL" id="MBK1632441.1"/>
    </source>
</evidence>
<protein>
    <submittedName>
        <fullName evidence="2">Uncharacterized protein</fullName>
    </submittedName>
</protein>
<evidence type="ECO:0000256" key="1">
    <source>
        <dbReference type="SAM" id="MobiDB-lite"/>
    </source>
</evidence>
<sequence length="149" mass="16464">MKQTLLQEKYPVFVMELARDETPLTDIDAICAHFRERIEAHRCAQLIAEFDHYAHTCGLPEGQVDADIRAARNIVFCFGLSLPSAQVLAIRPRSIGIAETAQGFVISFLEAPMPIANAAMEDWAEALRRPPRPAEPGPARHLQSADSAD</sequence>
<dbReference type="Proteomes" id="UP000748752">
    <property type="component" value="Unassembled WGS sequence"/>
</dbReference>
<reference evidence="2 3" key="1">
    <citation type="journal article" date="2020" name="Microorganisms">
        <title>Osmotic Adaptation and Compatible Solute Biosynthesis of Phototrophic Bacteria as Revealed from Genome Analyses.</title>
        <authorList>
            <person name="Imhoff J.F."/>
            <person name="Rahn T."/>
            <person name="Kunzel S."/>
            <person name="Keller A."/>
            <person name="Neulinger S.C."/>
        </authorList>
    </citation>
    <scope>NUCLEOTIDE SEQUENCE [LARGE SCALE GENOMIC DNA]</scope>
    <source>
        <strain evidence="2 3">DSM 6210</strain>
    </source>
</reference>
<keyword evidence="3" id="KW-1185">Reference proteome</keyword>
<comment type="caution">
    <text evidence="2">The sequence shown here is derived from an EMBL/GenBank/DDBJ whole genome shotgun (WGS) entry which is preliminary data.</text>
</comment>
<dbReference type="RefSeq" id="WP_200240003.1">
    <property type="nucleotide sequence ID" value="NZ_NRRV01000048.1"/>
</dbReference>
<evidence type="ECO:0000313" key="3">
    <source>
        <dbReference type="Proteomes" id="UP000748752"/>
    </source>
</evidence>
<dbReference type="Pfam" id="PF21651">
    <property type="entry name" value="DUF6858"/>
    <property type="match status" value="1"/>
</dbReference>
<proteinExistence type="predicted"/>
<feature type="region of interest" description="Disordered" evidence="1">
    <location>
        <begin position="129"/>
        <end position="149"/>
    </location>
</feature>